<dbReference type="Proteomes" id="UP001419084">
    <property type="component" value="Unassembled WGS sequence"/>
</dbReference>
<protein>
    <submittedName>
        <fullName evidence="1">Uncharacterized protein</fullName>
    </submittedName>
</protein>
<sequence length="45" mass="5268">MDVQLAYYMFVNHGRFPGEVADLPENEKILLFQMAVKEINSRPKK</sequence>
<organism evidence="1 2">
    <name type="scientific">Lacrimispora amygdalina</name>
    <dbReference type="NCBI Taxonomy" id="253257"/>
    <lineage>
        <taxon>Bacteria</taxon>
        <taxon>Bacillati</taxon>
        <taxon>Bacillota</taxon>
        <taxon>Clostridia</taxon>
        <taxon>Lachnospirales</taxon>
        <taxon>Lachnospiraceae</taxon>
        <taxon>Lacrimispora</taxon>
    </lineage>
</organism>
<evidence type="ECO:0000313" key="2">
    <source>
        <dbReference type="Proteomes" id="UP001419084"/>
    </source>
</evidence>
<dbReference type="EMBL" id="BRPJ01000034">
    <property type="protein sequence ID" value="GLB30083.1"/>
    <property type="molecule type" value="Genomic_DNA"/>
</dbReference>
<comment type="caution">
    <text evidence="1">The sequence shown here is derived from an EMBL/GenBank/DDBJ whole genome shotgun (WGS) entry which is preliminary data.</text>
</comment>
<evidence type="ECO:0000313" key="1">
    <source>
        <dbReference type="EMBL" id="GLB30083.1"/>
    </source>
</evidence>
<proteinExistence type="predicted"/>
<keyword evidence="2" id="KW-1185">Reference proteome</keyword>
<accession>A0ABQ5M545</accession>
<gene>
    <name evidence="1" type="ORF">LAD12857_20060</name>
</gene>
<dbReference type="RefSeq" id="WP_346065201.1">
    <property type="nucleotide sequence ID" value="NZ_BRPJ01000034.1"/>
</dbReference>
<name>A0ABQ5M545_9FIRM</name>
<reference evidence="1 2" key="1">
    <citation type="journal article" date="2024" name="Int. J. Syst. Evol. Microbiol.">
        <title>Lacrimispora brassicae sp. nov. isolated from fermented cabbage, and proposal of Clostridium indicum Gundawar et al. 2019 and Clostridium methoxybenzovorans Mechichi et al. 1999 as heterotypic synonyms of Lacrimispora amygdalina (Parshina et al. 2003) Haas and Blanchard 2020 and Lacrimispora indolis (McClung and McCoy 1957) Haas and Blanchard 2020, respectively.</title>
        <authorList>
            <person name="Kobayashi H."/>
            <person name="Tanizawa Y."/>
            <person name="Sakamoto M."/>
            <person name="Ohkuma M."/>
            <person name="Tohno M."/>
        </authorList>
    </citation>
    <scope>NUCLEOTIDE SEQUENCE [LARGE SCALE GENOMIC DNA]</scope>
    <source>
        <strain evidence="1 2">DSM 12857</strain>
    </source>
</reference>